<dbReference type="AlphaFoldDB" id="A0A0L0N065"/>
<dbReference type="EMBL" id="LFRF01000036">
    <property type="protein sequence ID" value="KND87414.1"/>
    <property type="molecule type" value="Genomic_DNA"/>
</dbReference>
<dbReference type="STRING" id="1163406.A0A0L0N065"/>
<comment type="caution">
    <text evidence="1">The sequence shown here is derived from an EMBL/GenBank/DDBJ whole genome shotgun (WGS) entry which is preliminary data.</text>
</comment>
<gene>
    <name evidence="1" type="ORF">TOPH_07941</name>
</gene>
<dbReference type="Gene3D" id="1.10.510.10">
    <property type="entry name" value="Transferase(Phosphotransferase) domain 1"/>
    <property type="match status" value="1"/>
</dbReference>
<evidence type="ECO:0000313" key="1">
    <source>
        <dbReference type="EMBL" id="KND87414.1"/>
    </source>
</evidence>
<evidence type="ECO:0008006" key="3">
    <source>
        <dbReference type="Google" id="ProtNLM"/>
    </source>
</evidence>
<evidence type="ECO:0000313" key="2">
    <source>
        <dbReference type="Proteomes" id="UP000036947"/>
    </source>
</evidence>
<protein>
    <recommendedName>
        <fullName evidence="3">Protein kinase domain-containing protein</fullName>
    </recommendedName>
</protein>
<proteinExistence type="predicted"/>
<organism evidence="1 2">
    <name type="scientific">Tolypocladium ophioglossoides (strain CBS 100239)</name>
    <name type="common">Snaketongue truffleclub</name>
    <name type="synonym">Elaphocordyceps ophioglossoides</name>
    <dbReference type="NCBI Taxonomy" id="1163406"/>
    <lineage>
        <taxon>Eukaryota</taxon>
        <taxon>Fungi</taxon>
        <taxon>Dikarya</taxon>
        <taxon>Ascomycota</taxon>
        <taxon>Pezizomycotina</taxon>
        <taxon>Sordariomycetes</taxon>
        <taxon>Hypocreomycetidae</taxon>
        <taxon>Hypocreales</taxon>
        <taxon>Ophiocordycipitaceae</taxon>
        <taxon>Tolypocladium</taxon>
    </lineage>
</organism>
<name>A0A0L0N065_TOLOC</name>
<reference evidence="1 2" key="1">
    <citation type="journal article" date="2015" name="BMC Genomics">
        <title>The genome of the truffle-parasite Tolypocladium ophioglossoides and the evolution of antifungal peptaibiotics.</title>
        <authorList>
            <person name="Quandt C.A."/>
            <person name="Bushley K.E."/>
            <person name="Spatafora J.W."/>
        </authorList>
    </citation>
    <scope>NUCLEOTIDE SEQUENCE [LARGE SCALE GENOMIC DNA]</scope>
    <source>
        <strain evidence="1 2">CBS 100239</strain>
    </source>
</reference>
<accession>A0A0L0N065</accession>
<dbReference type="Proteomes" id="UP000036947">
    <property type="component" value="Unassembled WGS sequence"/>
</dbReference>
<dbReference type="SUPFAM" id="SSF56112">
    <property type="entry name" value="Protein kinase-like (PK-like)"/>
    <property type="match status" value="1"/>
</dbReference>
<dbReference type="InterPro" id="IPR011009">
    <property type="entry name" value="Kinase-like_dom_sf"/>
</dbReference>
<keyword evidence="2" id="KW-1185">Reference proteome</keyword>
<dbReference type="OrthoDB" id="1668230at2759"/>
<sequence length="119" mass="13463">MFLPKFDDGHSLRYHATHCLLNAQLDLYIADFAGCSISWSAPLIAPGSRYQPPGWNWKRKAMEEDDVFALGSVLYFIMVGTEPYADLEEVHSLFQTARFPNVDQFTCGREGLFRVAGMP</sequence>